<feature type="domain" description="GntR C-terminal" evidence="4">
    <location>
        <begin position="5"/>
        <end position="122"/>
    </location>
</feature>
<comment type="caution">
    <text evidence="5">The sequence shown here is derived from an EMBL/GenBank/DDBJ whole genome shotgun (WGS) entry which is preliminary data.</text>
</comment>
<dbReference type="RefSeq" id="WP_229824732.1">
    <property type="nucleotide sequence ID" value="NZ_BMRC01000022.1"/>
</dbReference>
<dbReference type="InterPro" id="IPR008920">
    <property type="entry name" value="TF_FadR/GntR_C"/>
</dbReference>
<proteinExistence type="predicted"/>
<dbReference type="InterPro" id="IPR011711">
    <property type="entry name" value="GntR_C"/>
</dbReference>
<reference evidence="5 6" key="1">
    <citation type="submission" date="2024-09" db="EMBL/GenBank/DDBJ databases">
        <authorList>
            <person name="Sun Q."/>
            <person name="Mori K."/>
        </authorList>
    </citation>
    <scope>NUCLEOTIDE SEQUENCE [LARGE SCALE GENOMIC DNA]</scope>
    <source>
        <strain evidence="5 6">CCM 3426</strain>
    </source>
</reference>
<dbReference type="SMART" id="SM00895">
    <property type="entry name" value="FCD"/>
    <property type="match status" value="1"/>
</dbReference>
<keyword evidence="2" id="KW-0238">DNA-binding</keyword>
<evidence type="ECO:0000256" key="3">
    <source>
        <dbReference type="ARBA" id="ARBA00023163"/>
    </source>
</evidence>
<name>A0ABV5IWU3_9ACTN</name>
<evidence type="ECO:0000313" key="6">
    <source>
        <dbReference type="Proteomes" id="UP001589647"/>
    </source>
</evidence>
<accession>A0ABV5IWU3</accession>
<keyword evidence="6" id="KW-1185">Reference proteome</keyword>
<dbReference type="EMBL" id="JBHMEI010000095">
    <property type="protein sequence ID" value="MFB9209022.1"/>
    <property type="molecule type" value="Genomic_DNA"/>
</dbReference>
<dbReference type="PANTHER" id="PTHR43537">
    <property type="entry name" value="TRANSCRIPTIONAL REGULATOR, GNTR FAMILY"/>
    <property type="match status" value="1"/>
</dbReference>
<keyword evidence="1" id="KW-0805">Transcription regulation</keyword>
<organism evidence="5 6">
    <name type="scientific">Nonomuraea spiralis</name>
    <dbReference type="NCBI Taxonomy" id="46182"/>
    <lineage>
        <taxon>Bacteria</taxon>
        <taxon>Bacillati</taxon>
        <taxon>Actinomycetota</taxon>
        <taxon>Actinomycetes</taxon>
        <taxon>Streptosporangiales</taxon>
        <taxon>Streptosporangiaceae</taxon>
        <taxon>Nonomuraea</taxon>
    </lineage>
</organism>
<dbReference type="Gene3D" id="1.20.120.530">
    <property type="entry name" value="GntR ligand-binding domain-like"/>
    <property type="match status" value="1"/>
</dbReference>
<evidence type="ECO:0000256" key="2">
    <source>
        <dbReference type="ARBA" id="ARBA00023125"/>
    </source>
</evidence>
<evidence type="ECO:0000259" key="4">
    <source>
        <dbReference type="SMART" id="SM00895"/>
    </source>
</evidence>
<sequence length="127" mass="13836">MQPAQLTQVAARLAAQRRKPSDLDELRKALERCTTAHQAADLDAFADADVDFHLAIAAASHNPVLLDLYRGMSEAVRDTVRRDHCMERAVLGSDTTHQDLYEAIEAGDAAGAATIALAILNEQERDL</sequence>
<protein>
    <submittedName>
        <fullName evidence="5">FadR/GntR family transcriptional regulator</fullName>
    </submittedName>
</protein>
<dbReference type="Pfam" id="PF07729">
    <property type="entry name" value="FCD"/>
    <property type="match status" value="1"/>
</dbReference>
<evidence type="ECO:0000313" key="5">
    <source>
        <dbReference type="EMBL" id="MFB9209022.1"/>
    </source>
</evidence>
<evidence type="ECO:0000256" key="1">
    <source>
        <dbReference type="ARBA" id="ARBA00023015"/>
    </source>
</evidence>
<dbReference type="PANTHER" id="PTHR43537:SF47">
    <property type="entry name" value="REGULATORY PROTEIN GNTR HTH"/>
    <property type="match status" value="1"/>
</dbReference>
<gene>
    <name evidence="5" type="ORF">ACFFV7_48105</name>
</gene>
<dbReference type="SUPFAM" id="SSF48008">
    <property type="entry name" value="GntR ligand-binding domain-like"/>
    <property type="match status" value="1"/>
</dbReference>
<dbReference type="Proteomes" id="UP001589647">
    <property type="component" value="Unassembled WGS sequence"/>
</dbReference>
<keyword evidence="3" id="KW-0804">Transcription</keyword>